<dbReference type="AlphaFoldDB" id="A0A841EL93"/>
<evidence type="ECO:0000256" key="1">
    <source>
        <dbReference type="ARBA" id="ARBA00004141"/>
    </source>
</evidence>
<dbReference type="Gene3D" id="1.10.357.140">
    <property type="entry name" value="UbiA prenyltransferase"/>
    <property type="match status" value="1"/>
</dbReference>
<evidence type="ECO:0000256" key="2">
    <source>
        <dbReference type="ARBA" id="ARBA00022475"/>
    </source>
</evidence>
<feature type="transmembrane region" description="Helical" evidence="6">
    <location>
        <begin position="129"/>
        <end position="144"/>
    </location>
</feature>
<evidence type="ECO:0000256" key="6">
    <source>
        <dbReference type="SAM" id="Phobius"/>
    </source>
</evidence>
<comment type="caution">
    <text evidence="7">The sequence shown here is derived from an EMBL/GenBank/DDBJ whole genome shotgun (WGS) entry which is preliminary data.</text>
</comment>
<evidence type="ECO:0000313" key="8">
    <source>
        <dbReference type="Proteomes" id="UP000524404"/>
    </source>
</evidence>
<dbReference type="GO" id="GO:0016020">
    <property type="term" value="C:membrane"/>
    <property type="evidence" value="ECO:0007669"/>
    <property type="project" value="UniProtKB-SubCell"/>
</dbReference>
<dbReference type="CDD" id="cd13961">
    <property type="entry name" value="PT_UbiA_DGGGPS"/>
    <property type="match status" value="1"/>
</dbReference>
<dbReference type="GO" id="GO:0008412">
    <property type="term" value="F:4-hydroxybenzoate polyprenyltransferase activity"/>
    <property type="evidence" value="ECO:0007669"/>
    <property type="project" value="UniProtKB-EC"/>
</dbReference>
<feature type="transmembrane region" description="Helical" evidence="6">
    <location>
        <begin position="179"/>
        <end position="196"/>
    </location>
</feature>
<dbReference type="Pfam" id="PF01040">
    <property type="entry name" value="UbiA"/>
    <property type="match status" value="1"/>
</dbReference>
<keyword evidence="2" id="KW-1003">Cell membrane</keyword>
<dbReference type="Gene3D" id="1.20.120.1780">
    <property type="entry name" value="UbiA prenyltransferase"/>
    <property type="match status" value="1"/>
</dbReference>
<gene>
    <name evidence="7" type="ORF">HNP25_000187</name>
</gene>
<evidence type="ECO:0000256" key="3">
    <source>
        <dbReference type="ARBA" id="ARBA00022692"/>
    </source>
</evidence>
<dbReference type="PANTHER" id="PTHR42723:SF1">
    <property type="entry name" value="CHLOROPHYLL SYNTHASE, CHLOROPLASTIC"/>
    <property type="match status" value="1"/>
</dbReference>
<dbReference type="InterPro" id="IPR050475">
    <property type="entry name" value="Prenyltransferase_related"/>
</dbReference>
<name>A0A841EL93_9BACT</name>
<sequence length="297" mass="34369">MMLRTPRKVTYLQVLTGFSRLIRWQNLAIIVFTQYFTRFFLVRDKPLSFSHFLDILVEKNLLLIVIATVLVAASGYIINDYYDIKIDLVNKPERVVIGRYIKRRWALLIHQIFNASGILLGLLVDRKTAFVNLCAVFCLWLYANKLKRLAFWGNLMVAILTGFSLLVLAVYYPGHQREVWVYATFSFFITLIREIIKDMEDVKGDERHGCRTLPIIWGIARTKNLVYGLIAIFISILFILASQLPNERIAYIFLLMMFPVGFLTYKLVYADKPNDFAFLSNACKIIMLIGVLTMIAV</sequence>
<evidence type="ECO:0000313" key="7">
    <source>
        <dbReference type="EMBL" id="MBB6001548.1"/>
    </source>
</evidence>
<feature type="transmembrane region" description="Helical" evidence="6">
    <location>
        <begin position="249"/>
        <end position="269"/>
    </location>
</feature>
<dbReference type="Proteomes" id="UP000524404">
    <property type="component" value="Unassembled WGS sequence"/>
</dbReference>
<keyword evidence="8" id="KW-1185">Reference proteome</keyword>
<dbReference type="InterPro" id="IPR000537">
    <property type="entry name" value="UbiA_prenyltransferase"/>
</dbReference>
<evidence type="ECO:0000256" key="4">
    <source>
        <dbReference type="ARBA" id="ARBA00022989"/>
    </source>
</evidence>
<dbReference type="RefSeq" id="WP_229202747.1">
    <property type="nucleotide sequence ID" value="NZ_JACHKT010000001.1"/>
</dbReference>
<proteinExistence type="predicted"/>
<organism evidence="7 8">
    <name type="scientific">Arcicella rosea</name>
    <dbReference type="NCBI Taxonomy" id="502909"/>
    <lineage>
        <taxon>Bacteria</taxon>
        <taxon>Pseudomonadati</taxon>
        <taxon>Bacteroidota</taxon>
        <taxon>Cytophagia</taxon>
        <taxon>Cytophagales</taxon>
        <taxon>Flectobacillaceae</taxon>
        <taxon>Arcicella</taxon>
    </lineage>
</organism>
<accession>A0A841EL93</accession>
<feature type="transmembrane region" description="Helical" evidence="6">
    <location>
        <begin position="276"/>
        <end position="296"/>
    </location>
</feature>
<keyword evidence="4 6" id="KW-1133">Transmembrane helix</keyword>
<dbReference type="EMBL" id="JACHKT010000001">
    <property type="protein sequence ID" value="MBB6001548.1"/>
    <property type="molecule type" value="Genomic_DNA"/>
</dbReference>
<feature type="transmembrane region" description="Helical" evidence="6">
    <location>
        <begin position="61"/>
        <end position="84"/>
    </location>
</feature>
<reference evidence="7 8" key="1">
    <citation type="submission" date="2020-08" db="EMBL/GenBank/DDBJ databases">
        <title>Functional genomics of gut bacteria from endangered species of beetles.</title>
        <authorList>
            <person name="Carlos-Shanley C."/>
        </authorList>
    </citation>
    <scope>NUCLEOTIDE SEQUENCE [LARGE SCALE GENOMIC DNA]</scope>
    <source>
        <strain evidence="7 8">S00070</strain>
    </source>
</reference>
<keyword evidence="5 6" id="KW-0472">Membrane</keyword>
<feature type="transmembrane region" description="Helical" evidence="6">
    <location>
        <begin position="151"/>
        <end position="173"/>
    </location>
</feature>
<protein>
    <submittedName>
        <fullName evidence="7">4-hydroxybenzoate polyprenyltransferase</fullName>
        <ecNumber evidence="7">2.5.1.39</ecNumber>
    </submittedName>
</protein>
<feature type="transmembrane region" description="Helical" evidence="6">
    <location>
        <begin position="21"/>
        <end position="41"/>
    </location>
</feature>
<feature type="transmembrane region" description="Helical" evidence="6">
    <location>
        <begin position="225"/>
        <end position="243"/>
    </location>
</feature>
<evidence type="ECO:0000256" key="5">
    <source>
        <dbReference type="ARBA" id="ARBA00023136"/>
    </source>
</evidence>
<dbReference type="NCBIfam" id="NF009513">
    <property type="entry name" value="PRK12872.1-3"/>
    <property type="match status" value="1"/>
</dbReference>
<dbReference type="EC" id="2.5.1.39" evidence="7"/>
<dbReference type="InterPro" id="IPR044878">
    <property type="entry name" value="UbiA_sf"/>
</dbReference>
<dbReference type="PANTHER" id="PTHR42723">
    <property type="entry name" value="CHLOROPHYLL SYNTHASE"/>
    <property type="match status" value="1"/>
</dbReference>
<keyword evidence="7" id="KW-0808">Transferase</keyword>
<comment type="subcellular location">
    <subcellularLocation>
        <location evidence="1">Membrane</location>
        <topology evidence="1">Multi-pass membrane protein</topology>
    </subcellularLocation>
</comment>
<feature type="transmembrane region" description="Helical" evidence="6">
    <location>
        <begin position="105"/>
        <end position="123"/>
    </location>
</feature>
<keyword evidence="3 6" id="KW-0812">Transmembrane</keyword>